<comment type="caution">
    <text evidence="1">The sequence shown here is derived from an EMBL/GenBank/DDBJ whole genome shotgun (WGS) entry which is preliminary data.</text>
</comment>
<evidence type="ECO:0000313" key="1">
    <source>
        <dbReference type="EMBL" id="KAK3888602.1"/>
    </source>
</evidence>
<organism evidence="1 2">
    <name type="scientific">Petrolisthes cinctipes</name>
    <name type="common">Flat porcelain crab</name>
    <dbReference type="NCBI Taxonomy" id="88211"/>
    <lineage>
        <taxon>Eukaryota</taxon>
        <taxon>Metazoa</taxon>
        <taxon>Ecdysozoa</taxon>
        <taxon>Arthropoda</taxon>
        <taxon>Crustacea</taxon>
        <taxon>Multicrustacea</taxon>
        <taxon>Malacostraca</taxon>
        <taxon>Eumalacostraca</taxon>
        <taxon>Eucarida</taxon>
        <taxon>Decapoda</taxon>
        <taxon>Pleocyemata</taxon>
        <taxon>Anomura</taxon>
        <taxon>Galatheoidea</taxon>
        <taxon>Porcellanidae</taxon>
        <taxon>Petrolisthes</taxon>
    </lineage>
</organism>
<reference evidence="1" key="1">
    <citation type="submission" date="2023-10" db="EMBL/GenBank/DDBJ databases">
        <title>Genome assemblies of two species of porcelain crab, Petrolisthes cinctipes and Petrolisthes manimaculis (Anomura: Porcellanidae).</title>
        <authorList>
            <person name="Angst P."/>
        </authorList>
    </citation>
    <scope>NUCLEOTIDE SEQUENCE</scope>
    <source>
        <strain evidence="1">PB745_01</strain>
        <tissue evidence="1">Gill</tissue>
    </source>
</reference>
<proteinExistence type="predicted"/>
<name>A0AAE1GB74_PETCI</name>
<accession>A0AAE1GB74</accession>
<sequence length="70" mass="8010">MRKSVFLVLHNMSHPGRKATFKLISRRQLKSVLKGNINWVDRLPLCLLGIRNCYKDHLQSSSADLVFGTT</sequence>
<keyword evidence="2" id="KW-1185">Reference proteome</keyword>
<dbReference type="Proteomes" id="UP001286313">
    <property type="component" value="Unassembled WGS sequence"/>
</dbReference>
<evidence type="ECO:0000313" key="2">
    <source>
        <dbReference type="Proteomes" id="UP001286313"/>
    </source>
</evidence>
<protein>
    <submittedName>
        <fullName evidence="1">Uncharacterized protein</fullName>
    </submittedName>
</protein>
<dbReference type="AlphaFoldDB" id="A0AAE1GB74"/>
<dbReference type="EMBL" id="JAWQEG010000542">
    <property type="protein sequence ID" value="KAK3888602.1"/>
    <property type="molecule type" value="Genomic_DNA"/>
</dbReference>
<gene>
    <name evidence="1" type="ORF">Pcinc_007328</name>
</gene>